<dbReference type="Proteomes" id="UP001342826">
    <property type="component" value="Unassembled WGS sequence"/>
</dbReference>
<dbReference type="RefSeq" id="WP_156483741.1">
    <property type="nucleotide sequence ID" value="NZ_JARSOS010000045.1"/>
</dbReference>
<sequence>MGKVIHLHEYYISEAFIGGYKTFKRDVKKPAYRKNDPISFDISDAFFEVYKH</sequence>
<gene>
    <name evidence="1" type="ORF">P9271_09005</name>
</gene>
<accession>A0ABU6NWF6</accession>
<evidence type="ECO:0000313" key="1">
    <source>
        <dbReference type="EMBL" id="MED4401449.1"/>
    </source>
</evidence>
<proteinExistence type="predicted"/>
<protein>
    <submittedName>
        <fullName evidence="1">Uncharacterized protein</fullName>
    </submittedName>
</protein>
<organism evidence="1 2">
    <name type="scientific">Metabacillus fastidiosus</name>
    <dbReference type="NCBI Taxonomy" id="1458"/>
    <lineage>
        <taxon>Bacteria</taxon>
        <taxon>Bacillati</taxon>
        <taxon>Bacillota</taxon>
        <taxon>Bacilli</taxon>
        <taxon>Bacillales</taxon>
        <taxon>Bacillaceae</taxon>
        <taxon>Metabacillus</taxon>
    </lineage>
</organism>
<comment type="caution">
    <text evidence="1">The sequence shown here is derived from an EMBL/GenBank/DDBJ whole genome shotgun (WGS) entry which is preliminary data.</text>
</comment>
<evidence type="ECO:0000313" key="2">
    <source>
        <dbReference type="Proteomes" id="UP001342826"/>
    </source>
</evidence>
<dbReference type="EMBL" id="JARTFS010000006">
    <property type="protein sequence ID" value="MED4401449.1"/>
    <property type="molecule type" value="Genomic_DNA"/>
</dbReference>
<name>A0ABU6NWF6_9BACI</name>
<reference evidence="1 2" key="1">
    <citation type="submission" date="2023-03" db="EMBL/GenBank/DDBJ databases">
        <title>Bacillus Genome Sequencing.</title>
        <authorList>
            <person name="Dunlap C."/>
        </authorList>
    </citation>
    <scope>NUCLEOTIDE SEQUENCE [LARGE SCALE GENOMIC DNA]</scope>
    <source>
        <strain evidence="1 2">NRS-1717</strain>
    </source>
</reference>
<dbReference type="GeneID" id="301143481"/>
<keyword evidence="2" id="KW-1185">Reference proteome</keyword>